<name>A0AAE0S1R4_9BIVA</name>
<reference evidence="2" key="3">
    <citation type="submission" date="2023-05" db="EMBL/GenBank/DDBJ databases">
        <authorList>
            <person name="Smith C.H."/>
        </authorList>
    </citation>
    <scope>NUCLEOTIDE SEQUENCE</scope>
    <source>
        <strain evidence="2">CHS0354</strain>
        <tissue evidence="2">Mantle</tissue>
    </source>
</reference>
<accession>A0AAE0S1R4</accession>
<feature type="region of interest" description="Disordered" evidence="1">
    <location>
        <begin position="71"/>
        <end position="118"/>
    </location>
</feature>
<dbReference type="EMBL" id="JAEAOA010002335">
    <property type="protein sequence ID" value="KAK3583375.1"/>
    <property type="molecule type" value="Genomic_DNA"/>
</dbReference>
<comment type="caution">
    <text evidence="2">The sequence shown here is derived from an EMBL/GenBank/DDBJ whole genome shotgun (WGS) entry which is preliminary data.</text>
</comment>
<dbReference type="Proteomes" id="UP001195483">
    <property type="component" value="Unassembled WGS sequence"/>
</dbReference>
<keyword evidence="3" id="KW-1185">Reference proteome</keyword>
<evidence type="ECO:0000313" key="2">
    <source>
        <dbReference type="EMBL" id="KAK3583375.1"/>
    </source>
</evidence>
<organism evidence="2 3">
    <name type="scientific">Potamilus streckersoni</name>
    <dbReference type="NCBI Taxonomy" id="2493646"/>
    <lineage>
        <taxon>Eukaryota</taxon>
        <taxon>Metazoa</taxon>
        <taxon>Spiralia</taxon>
        <taxon>Lophotrochozoa</taxon>
        <taxon>Mollusca</taxon>
        <taxon>Bivalvia</taxon>
        <taxon>Autobranchia</taxon>
        <taxon>Heteroconchia</taxon>
        <taxon>Palaeoheterodonta</taxon>
        <taxon>Unionida</taxon>
        <taxon>Unionoidea</taxon>
        <taxon>Unionidae</taxon>
        <taxon>Ambleminae</taxon>
        <taxon>Lampsilini</taxon>
        <taxon>Potamilus</taxon>
    </lineage>
</organism>
<protein>
    <submittedName>
        <fullName evidence="2">Uncharacterized protein</fullName>
    </submittedName>
</protein>
<evidence type="ECO:0000256" key="1">
    <source>
        <dbReference type="SAM" id="MobiDB-lite"/>
    </source>
</evidence>
<feature type="compositionally biased region" description="Low complexity" evidence="1">
    <location>
        <begin position="79"/>
        <end position="96"/>
    </location>
</feature>
<sequence>MDEVIIDMGKELQLWIDHHLELYATQDFINDTALNRITIPVLPVMKSPDKPSTVSLVRRQLGATAFHRKSLRAGNSNNPTLALAPLPLPLQGTGTKPPEHATHQHLYFVKEKRRDRSD</sequence>
<gene>
    <name evidence="2" type="ORF">CHS0354_040337</name>
</gene>
<proteinExistence type="predicted"/>
<dbReference type="AlphaFoldDB" id="A0AAE0S1R4"/>
<evidence type="ECO:0000313" key="3">
    <source>
        <dbReference type="Proteomes" id="UP001195483"/>
    </source>
</evidence>
<reference evidence="2" key="2">
    <citation type="journal article" date="2021" name="Genome Biol. Evol.">
        <title>Developing a high-quality reference genome for a parasitic bivalve with doubly uniparental inheritance (Bivalvia: Unionida).</title>
        <authorList>
            <person name="Smith C.H."/>
        </authorList>
    </citation>
    <scope>NUCLEOTIDE SEQUENCE</scope>
    <source>
        <strain evidence="2">CHS0354</strain>
        <tissue evidence="2">Mantle</tissue>
    </source>
</reference>
<reference evidence="2" key="1">
    <citation type="journal article" date="2021" name="Genome Biol. Evol.">
        <title>A High-Quality Reference Genome for a Parasitic Bivalve with Doubly Uniparental Inheritance (Bivalvia: Unionida).</title>
        <authorList>
            <person name="Smith C.H."/>
        </authorList>
    </citation>
    <scope>NUCLEOTIDE SEQUENCE</scope>
    <source>
        <strain evidence="2">CHS0354</strain>
    </source>
</reference>
<feature type="compositionally biased region" description="Basic and acidic residues" evidence="1">
    <location>
        <begin position="97"/>
        <end position="118"/>
    </location>
</feature>